<dbReference type="Proteomes" id="UP000823889">
    <property type="component" value="Unassembled WGS sequence"/>
</dbReference>
<dbReference type="GO" id="GO:0016020">
    <property type="term" value="C:membrane"/>
    <property type="evidence" value="ECO:0007669"/>
    <property type="project" value="InterPro"/>
</dbReference>
<dbReference type="GO" id="GO:0009060">
    <property type="term" value="P:aerobic respiration"/>
    <property type="evidence" value="ECO:0007669"/>
    <property type="project" value="InterPro"/>
</dbReference>
<dbReference type="SUPFAM" id="SSF81442">
    <property type="entry name" value="Cytochrome c oxidase subunit I-like"/>
    <property type="match status" value="1"/>
</dbReference>
<feature type="transmembrane region" description="Helical" evidence="1">
    <location>
        <begin position="97"/>
        <end position="118"/>
    </location>
</feature>
<gene>
    <name evidence="2" type="ORF">H9906_00570</name>
</gene>
<dbReference type="EMBL" id="DWUQ01000011">
    <property type="protein sequence ID" value="HJD43507.1"/>
    <property type="molecule type" value="Genomic_DNA"/>
</dbReference>
<evidence type="ECO:0000313" key="3">
    <source>
        <dbReference type="Proteomes" id="UP000823889"/>
    </source>
</evidence>
<reference evidence="2" key="1">
    <citation type="journal article" date="2021" name="PeerJ">
        <title>Extensive microbial diversity within the chicken gut microbiome revealed by metagenomics and culture.</title>
        <authorList>
            <person name="Gilroy R."/>
            <person name="Ravi A."/>
            <person name="Getino M."/>
            <person name="Pursley I."/>
            <person name="Horton D.L."/>
            <person name="Alikhan N.F."/>
            <person name="Baker D."/>
            <person name="Gharbi K."/>
            <person name="Hall N."/>
            <person name="Watson M."/>
            <person name="Adriaenssens E.M."/>
            <person name="Foster-Nyarko E."/>
            <person name="Jarju S."/>
            <person name="Secka A."/>
            <person name="Antonio M."/>
            <person name="Oren A."/>
            <person name="Chaudhuri R.R."/>
            <person name="La Ragione R."/>
            <person name="Hildebrand F."/>
            <person name="Pallen M.J."/>
        </authorList>
    </citation>
    <scope>NUCLEOTIDE SEQUENCE</scope>
    <source>
        <strain evidence="2">9264</strain>
    </source>
</reference>
<proteinExistence type="predicted"/>
<evidence type="ECO:0000313" key="2">
    <source>
        <dbReference type="EMBL" id="HJD43507.1"/>
    </source>
</evidence>
<organism evidence="2 3">
    <name type="scientific">Candidatus Paenalcaligenes intestinipullorum</name>
    <dbReference type="NCBI Taxonomy" id="2838718"/>
    <lineage>
        <taxon>Bacteria</taxon>
        <taxon>Pseudomonadati</taxon>
        <taxon>Pseudomonadota</taxon>
        <taxon>Betaproteobacteria</taxon>
        <taxon>Burkholderiales</taxon>
        <taxon>Alcaligenaceae</taxon>
        <taxon>Paenalcaligenes</taxon>
    </lineage>
</organism>
<dbReference type="Gene3D" id="1.20.210.10">
    <property type="entry name" value="Cytochrome c oxidase-like, subunit I domain"/>
    <property type="match status" value="1"/>
</dbReference>
<dbReference type="Pfam" id="PF00115">
    <property type="entry name" value="COX1"/>
    <property type="match status" value="1"/>
</dbReference>
<protein>
    <submittedName>
        <fullName evidence="2">Cbb3-type cytochrome c oxidase subunit I</fullName>
    </submittedName>
</protein>
<reference evidence="2" key="2">
    <citation type="submission" date="2021-04" db="EMBL/GenBank/DDBJ databases">
        <authorList>
            <person name="Gilroy R."/>
        </authorList>
    </citation>
    <scope>NUCLEOTIDE SEQUENCE</scope>
    <source>
        <strain evidence="2">9264</strain>
    </source>
</reference>
<dbReference type="AlphaFoldDB" id="A0A9D2RFJ7"/>
<feature type="transmembrane region" description="Helical" evidence="1">
    <location>
        <begin position="13"/>
        <end position="35"/>
    </location>
</feature>
<keyword evidence="1" id="KW-1133">Transmembrane helix</keyword>
<dbReference type="InterPro" id="IPR000883">
    <property type="entry name" value="Cyt_C_Oxase_1"/>
</dbReference>
<keyword evidence="1" id="KW-0812">Transmembrane</keyword>
<keyword evidence="1" id="KW-0472">Membrane</keyword>
<dbReference type="GO" id="GO:0020037">
    <property type="term" value="F:heme binding"/>
    <property type="evidence" value="ECO:0007669"/>
    <property type="project" value="InterPro"/>
</dbReference>
<feature type="transmembrane region" description="Helical" evidence="1">
    <location>
        <begin position="47"/>
        <end position="69"/>
    </location>
</feature>
<evidence type="ECO:0000256" key="1">
    <source>
        <dbReference type="SAM" id="Phobius"/>
    </source>
</evidence>
<name>A0A9D2RFJ7_9BURK</name>
<comment type="caution">
    <text evidence="2">The sequence shown here is derived from an EMBL/GenBank/DDBJ whole genome shotgun (WGS) entry which is preliminary data.</text>
</comment>
<sequence>THFTHFTVAHAHLGLYSFFTLVMFGAVYFVMPRVMSWEWPFPKLISVHFWLVTIGMAVYIIGLSIGGWLQGLYMLDASKAFIDSVTVTIPYLESRTVGGGLMSLGHIVFGFHFLMMVLKRGPKRVEPAMFHKAPLELTDESRLQGAR</sequence>
<accession>A0A9D2RFJ7</accession>
<dbReference type="GO" id="GO:0004129">
    <property type="term" value="F:cytochrome-c oxidase activity"/>
    <property type="evidence" value="ECO:0007669"/>
    <property type="project" value="InterPro"/>
</dbReference>
<dbReference type="InterPro" id="IPR036927">
    <property type="entry name" value="Cyt_c_oxase-like_su1_sf"/>
</dbReference>
<feature type="non-terminal residue" evidence="2">
    <location>
        <position position="1"/>
    </location>
</feature>